<dbReference type="Pfam" id="PF00043">
    <property type="entry name" value="GST_C"/>
    <property type="match status" value="1"/>
</dbReference>
<evidence type="ECO:0000256" key="1">
    <source>
        <dbReference type="ARBA" id="ARBA00007409"/>
    </source>
</evidence>
<dbReference type="PANTHER" id="PTHR44051:SF8">
    <property type="entry name" value="GLUTATHIONE S-TRANSFERASE GSTA"/>
    <property type="match status" value="1"/>
</dbReference>
<dbReference type="CDD" id="cd03057">
    <property type="entry name" value="GST_N_Beta"/>
    <property type="match status" value="1"/>
</dbReference>
<dbReference type="Proteomes" id="UP001521785">
    <property type="component" value="Unassembled WGS sequence"/>
</dbReference>
<accession>A0ABR3R1J4</accession>
<reference evidence="4 5" key="1">
    <citation type="submission" date="2024-02" db="EMBL/GenBank/DDBJ databases">
        <title>De novo assembly and annotation of 12 fungi associated with fruit tree decline syndrome in Ontario, Canada.</title>
        <authorList>
            <person name="Sulman M."/>
            <person name="Ellouze W."/>
            <person name="Ilyukhin E."/>
        </authorList>
    </citation>
    <scope>NUCLEOTIDE SEQUENCE [LARGE SCALE GENOMIC DNA]</scope>
    <source>
        <strain evidence="4 5">M42-189</strain>
    </source>
</reference>
<dbReference type="InterPro" id="IPR010987">
    <property type="entry name" value="Glutathione-S-Trfase_C-like"/>
</dbReference>
<dbReference type="InterPro" id="IPR040079">
    <property type="entry name" value="Glutathione_S-Trfase"/>
</dbReference>
<dbReference type="SFLD" id="SFLDG00358">
    <property type="entry name" value="Main_(cytGST)"/>
    <property type="match status" value="1"/>
</dbReference>
<evidence type="ECO:0008006" key="6">
    <source>
        <dbReference type="Google" id="ProtNLM"/>
    </source>
</evidence>
<feature type="domain" description="GST N-terminal" evidence="2">
    <location>
        <begin position="3"/>
        <end position="87"/>
    </location>
</feature>
<dbReference type="CDD" id="cd03188">
    <property type="entry name" value="GST_C_Beta"/>
    <property type="match status" value="1"/>
</dbReference>
<dbReference type="PROSITE" id="PS50405">
    <property type="entry name" value="GST_CTER"/>
    <property type="match status" value="1"/>
</dbReference>
<dbReference type="PROSITE" id="PS50404">
    <property type="entry name" value="GST_NTER"/>
    <property type="match status" value="1"/>
</dbReference>
<dbReference type="Pfam" id="PF13409">
    <property type="entry name" value="GST_N_2"/>
    <property type="match status" value="1"/>
</dbReference>
<proteinExistence type="inferred from homology"/>
<gene>
    <name evidence="4" type="ORF">SLS60_008492</name>
</gene>
<evidence type="ECO:0000313" key="4">
    <source>
        <dbReference type="EMBL" id="KAL1598004.1"/>
    </source>
</evidence>
<evidence type="ECO:0000259" key="3">
    <source>
        <dbReference type="PROSITE" id="PS50405"/>
    </source>
</evidence>
<keyword evidence="5" id="KW-1185">Reference proteome</keyword>
<dbReference type="SFLD" id="SFLDG01150">
    <property type="entry name" value="Main.1:_Beta-like"/>
    <property type="match status" value="1"/>
</dbReference>
<evidence type="ECO:0000313" key="5">
    <source>
        <dbReference type="Proteomes" id="UP001521785"/>
    </source>
</evidence>
<evidence type="ECO:0000259" key="2">
    <source>
        <dbReference type="PROSITE" id="PS50404"/>
    </source>
</evidence>
<dbReference type="InterPro" id="IPR036249">
    <property type="entry name" value="Thioredoxin-like_sf"/>
</dbReference>
<comment type="similarity">
    <text evidence="1">Belongs to the GST superfamily.</text>
</comment>
<dbReference type="SFLD" id="SFLDS00019">
    <property type="entry name" value="Glutathione_Transferase_(cytos"/>
    <property type="match status" value="1"/>
</dbReference>
<dbReference type="Gene3D" id="1.20.1050.10">
    <property type="match status" value="1"/>
</dbReference>
<dbReference type="EMBL" id="JAKJXO020000012">
    <property type="protein sequence ID" value="KAL1598004.1"/>
    <property type="molecule type" value="Genomic_DNA"/>
</dbReference>
<dbReference type="SUPFAM" id="SSF52833">
    <property type="entry name" value="Thioredoxin-like"/>
    <property type="match status" value="1"/>
</dbReference>
<organism evidence="4 5">
    <name type="scientific">Paraconiothyrium brasiliense</name>
    <dbReference type="NCBI Taxonomy" id="300254"/>
    <lineage>
        <taxon>Eukaryota</taxon>
        <taxon>Fungi</taxon>
        <taxon>Dikarya</taxon>
        <taxon>Ascomycota</taxon>
        <taxon>Pezizomycotina</taxon>
        <taxon>Dothideomycetes</taxon>
        <taxon>Pleosporomycetidae</taxon>
        <taxon>Pleosporales</taxon>
        <taxon>Massarineae</taxon>
        <taxon>Didymosphaeriaceae</taxon>
        <taxon>Paraconiothyrium</taxon>
    </lineage>
</organism>
<name>A0ABR3R1J4_9PLEO</name>
<protein>
    <recommendedName>
        <fullName evidence="6">Glutathione S-transferase</fullName>
    </recommendedName>
</protein>
<dbReference type="SUPFAM" id="SSF47616">
    <property type="entry name" value="GST C-terminal domain-like"/>
    <property type="match status" value="1"/>
</dbReference>
<dbReference type="InterPro" id="IPR036282">
    <property type="entry name" value="Glutathione-S-Trfase_C_sf"/>
</dbReference>
<dbReference type="InterPro" id="IPR004046">
    <property type="entry name" value="GST_C"/>
</dbReference>
<dbReference type="PANTHER" id="PTHR44051">
    <property type="entry name" value="GLUTATHIONE S-TRANSFERASE-RELATED"/>
    <property type="match status" value="1"/>
</dbReference>
<dbReference type="Gene3D" id="3.40.30.10">
    <property type="entry name" value="Glutaredoxin"/>
    <property type="match status" value="1"/>
</dbReference>
<dbReference type="InterPro" id="IPR004045">
    <property type="entry name" value="Glutathione_S-Trfase_N"/>
</dbReference>
<sequence length="218" mass="24543">MSAPKIHLYALAGACSVAPHILLHEAGLDFTKTIYKKDDLIKNGGYPEELKTLNPKAKVPVLRVDDDVITENPAIFTYISQQAPEKHLLGKTPFETVRVYEWLNYLSGTLHGQAYGMFYRPGRWVDVQDGSLDKHVLARAKQAIQESYKYIDEKLEGKEWAVGDDFTAVDAYLYVFYRWGVAPAGLDMEKEYPNYTRIAKAVAERASVKAVLKAEGIN</sequence>
<feature type="domain" description="GST C-terminal" evidence="3">
    <location>
        <begin position="92"/>
        <end position="218"/>
    </location>
</feature>
<comment type="caution">
    <text evidence="4">The sequence shown here is derived from an EMBL/GenBank/DDBJ whole genome shotgun (WGS) entry which is preliminary data.</text>
</comment>